<dbReference type="VEuPathDB" id="VectorBase:GBRI013995"/>
<comment type="pathway">
    <text evidence="2">Protein modification; protein glycosylation.</text>
</comment>
<sequence length="706" mass="82605">MDLLLFLTATLHLYYTPFTKVEESFNLQAMHDILYLRHNFTEYDHHEFPGVVPRTFLGPLFIAILSSPFVILFETLHINKFWTQYVVRAMLALMVSFAWNRWKQVISKIYGLHVSLWLNLITLSQFHLMFYMSRTLPNIIVLPLVIYALTCWLTGQTKPFIIYSGIAILIFRSELLIFLGLLLLIDILCKRITVQRILQIGITSAVTILIISIAIDSFFWQRVLWPEGEVLWYNTILNKSSNWGTSPFLWYFYSALPRSMSSSLMFVPFGLIMEPRIRPITIAALTYVLIYSIMPHKELRFIIYVLPVLNLTAATACARFCLNSSKSLWHKFMAFCACGHLLLNFIMTLFLLIVSSTNYPGGVALNRLHHLETESSNVTVHIANLAAQSGVSRFLQIRQNWRYCKNENMNYTREELNEFTHLLVEAKNKHNSYLRENFEILEFVECFNSIGIQYNSFLPVRIKTRPCIGILKRKFYNFDDTMKKTDFEEIEKHNFEEEVSDDDDIDLAMEHMESTTNKVLHTNEYEKLKVEMAKTLKQGFVGVEGPTPVQQRYGRQKDTYKHLKDIKNQNRVRKKYYEQLKDAATVNARKEFPTDEQISSETDQLHEFDNLPVEATRKIKTTKLKLRLIIEEYYRSKDQQIENDDLESLEINTLTEPSIKATIKKERIKEIIEKLSVMDLTQFCNLDQVSTKECLKMIIDEIEEDT</sequence>
<evidence type="ECO:0000313" key="14">
    <source>
        <dbReference type="Proteomes" id="UP000091820"/>
    </source>
</evidence>
<keyword evidence="4 12" id="KW-0328">Glycosyltransferase</keyword>
<dbReference type="AlphaFoldDB" id="A0A1A9WC12"/>
<dbReference type="Proteomes" id="UP000091820">
    <property type="component" value="Unassembled WGS sequence"/>
</dbReference>
<feature type="transmembrane region" description="Helical" evidence="12">
    <location>
        <begin position="139"/>
        <end position="155"/>
    </location>
</feature>
<keyword evidence="6 12" id="KW-0812">Transmembrane</keyword>
<feature type="transmembrane region" description="Helical" evidence="12">
    <location>
        <begin position="334"/>
        <end position="354"/>
    </location>
</feature>
<evidence type="ECO:0000313" key="13">
    <source>
        <dbReference type="EnsemblMetazoa" id="GBRI013995-PA"/>
    </source>
</evidence>
<dbReference type="EC" id="2.4.1.-" evidence="12"/>
<dbReference type="Pfam" id="PF03901">
    <property type="entry name" value="Glyco_transf_22"/>
    <property type="match status" value="1"/>
</dbReference>
<keyword evidence="14" id="KW-1185">Reference proteome</keyword>
<evidence type="ECO:0000256" key="12">
    <source>
        <dbReference type="RuleBase" id="RU363075"/>
    </source>
</evidence>
<organism evidence="13 14">
    <name type="scientific">Glossina brevipalpis</name>
    <dbReference type="NCBI Taxonomy" id="37001"/>
    <lineage>
        <taxon>Eukaryota</taxon>
        <taxon>Metazoa</taxon>
        <taxon>Ecdysozoa</taxon>
        <taxon>Arthropoda</taxon>
        <taxon>Hexapoda</taxon>
        <taxon>Insecta</taxon>
        <taxon>Pterygota</taxon>
        <taxon>Neoptera</taxon>
        <taxon>Endopterygota</taxon>
        <taxon>Diptera</taxon>
        <taxon>Brachycera</taxon>
        <taxon>Muscomorpha</taxon>
        <taxon>Hippoboscoidea</taxon>
        <taxon>Glossinidae</taxon>
        <taxon>Glossina</taxon>
    </lineage>
</organism>
<comment type="subcellular location">
    <subcellularLocation>
        <location evidence="1 12">Endoplasmic reticulum membrane</location>
        <topology evidence="1 12">Multi-pass membrane protein</topology>
    </subcellularLocation>
</comment>
<evidence type="ECO:0000256" key="5">
    <source>
        <dbReference type="ARBA" id="ARBA00022679"/>
    </source>
</evidence>
<dbReference type="UniPathway" id="UPA00378"/>
<feature type="transmembrane region" description="Helical" evidence="12">
    <location>
        <begin position="56"/>
        <end position="73"/>
    </location>
</feature>
<evidence type="ECO:0000256" key="7">
    <source>
        <dbReference type="ARBA" id="ARBA00022824"/>
    </source>
</evidence>
<dbReference type="InterPro" id="IPR005599">
    <property type="entry name" value="GPI_mannosylTrfase"/>
</dbReference>
<evidence type="ECO:0000256" key="4">
    <source>
        <dbReference type="ARBA" id="ARBA00022676"/>
    </source>
</evidence>
<comment type="function">
    <text evidence="10">Mannosyltransferase that operates in the biosynthetic pathway of dolichol-linked oligosaccharides, the glycan precursors employed in protein asparagine (N)-glycosylation. The assembly of dolichol-linked oligosaccharides begins on the cytosolic side of the endoplasmic reticulum membrane and finishes in its lumen. The sequential addition of sugars to dolichol pyrophosphate produces dolichol-linked oligosaccharides containing fourteen sugars, including two GlcNAcs, nine mannoses and three glucoses. Once assembled, the oligosaccharide is transferred from the lipid to nascent proteins by oligosaccharyltransferases. In the lumen of the endoplasmic reticulum, adds the eighth mannose residue in an alpha-1,6 linkage onto Man(7)GlcNAc(2)-PP-dolichol to produce Man(8)GlcNAc(2)-PP-dolichol.</text>
</comment>
<feature type="transmembrane region" description="Helical" evidence="12">
    <location>
        <begin position="301"/>
        <end position="322"/>
    </location>
</feature>
<feature type="transmembrane region" description="Helical" evidence="12">
    <location>
        <begin position="197"/>
        <end position="220"/>
    </location>
</feature>
<dbReference type="GO" id="GO:0005789">
    <property type="term" value="C:endoplasmic reticulum membrane"/>
    <property type="evidence" value="ECO:0007669"/>
    <property type="project" value="UniProtKB-SubCell"/>
</dbReference>
<reference evidence="14" key="1">
    <citation type="submission" date="2014-03" db="EMBL/GenBank/DDBJ databases">
        <authorList>
            <person name="Aksoy S."/>
            <person name="Warren W."/>
            <person name="Wilson R.K."/>
        </authorList>
    </citation>
    <scope>NUCLEOTIDE SEQUENCE [LARGE SCALE GENOMIC DNA]</scope>
    <source>
        <strain evidence="14">IAEA</strain>
    </source>
</reference>
<dbReference type="GO" id="GO:0052917">
    <property type="term" value="F:dol-P-Man:Man(7)GlcNAc(2)-PP-Dol alpha-1,6-mannosyltransferase activity"/>
    <property type="evidence" value="ECO:0007669"/>
    <property type="project" value="UniProtKB-EC"/>
</dbReference>
<evidence type="ECO:0000256" key="10">
    <source>
        <dbReference type="ARBA" id="ARBA00044721"/>
    </source>
</evidence>
<keyword evidence="7 12" id="KW-0256">Endoplasmic reticulum</keyword>
<feature type="transmembrane region" description="Helical" evidence="12">
    <location>
        <begin position="114"/>
        <end position="132"/>
    </location>
</feature>
<evidence type="ECO:0000256" key="3">
    <source>
        <dbReference type="ARBA" id="ARBA00007063"/>
    </source>
</evidence>
<dbReference type="PANTHER" id="PTHR22760:SF1">
    <property type="entry name" value="DOL-P-MAN:MAN(7)GLCNAC(2)-PP-DOL ALPHA-1,6-MANNOSYLTRANSFERASE"/>
    <property type="match status" value="1"/>
</dbReference>
<dbReference type="GO" id="GO:0006487">
    <property type="term" value="P:protein N-linked glycosylation"/>
    <property type="evidence" value="ECO:0007669"/>
    <property type="project" value="TreeGrafter"/>
</dbReference>
<feature type="transmembrane region" description="Helical" evidence="12">
    <location>
        <begin position="161"/>
        <end position="185"/>
    </location>
</feature>
<evidence type="ECO:0000256" key="9">
    <source>
        <dbReference type="ARBA" id="ARBA00023136"/>
    </source>
</evidence>
<name>A0A1A9WC12_9MUSC</name>
<accession>A0A1A9WC12</accession>
<evidence type="ECO:0000256" key="11">
    <source>
        <dbReference type="ARBA" id="ARBA00048899"/>
    </source>
</evidence>
<keyword evidence="9 12" id="KW-0472">Membrane</keyword>
<proteinExistence type="inferred from homology"/>
<keyword evidence="5" id="KW-0808">Transferase</keyword>
<comment type="catalytic activity">
    <reaction evidence="11">
        <text>an alpha-D-Man-(1-&gt;2)-alpha-D-Man-(1-&gt;2)-alpha-D-Man-(1-&gt;3)-[alpha-D-Man-(1-&gt;2)-alpha-D-Man-(1-&gt;3)-alpha-D-Man-(1-&gt;6)]-beta-D-Man-(1-&gt;4)-beta-D-GlcNAc-(1-&gt;4)-alpha-D-GlcNAc-diphospho-di-trans,poly-cis-dolichol + a di-trans,poly-cis-dolichyl beta-D-mannosyl phosphate = an alpha-D-Man-(1-&gt;2)-alpha-D-Man-(1-&gt;2)-alpha-D-Man-(1-&gt;3)-[alpha-D-Man-(1-&gt;2)-alpha-D-Man-(1-&gt;3)-[alpha-D-Man-(1-&gt;6)]-alpha-D-Man-(1-&gt;6)]-beta-D-Man-(1-&gt;4)-beta-D-GlcNAc-(1-&gt;4)-alpha-D-GlcNAc-diphospho-di-trans,poly-cis-dolichol + a di-trans,poly-cis-dolichyl phosphate + H(+)</text>
        <dbReference type="Rhea" id="RHEA:29535"/>
        <dbReference type="Rhea" id="RHEA-COMP:19498"/>
        <dbReference type="Rhea" id="RHEA-COMP:19501"/>
        <dbReference type="Rhea" id="RHEA-COMP:19518"/>
        <dbReference type="Rhea" id="RHEA-COMP:19519"/>
        <dbReference type="ChEBI" id="CHEBI:15378"/>
        <dbReference type="ChEBI" id="CHEBI:57683"/>
        <dbReference type="ChEBI" id="CHEBI:58211"/>
        <dbReference type="ChEBI" id="CHEBI:132517"/>
        <dbReference type="ChEBI" id="CHEBI:132519"/>
        <dbReference type="EC" id="2.4.1.260"/>
    </reaction>
    <physiologicalReaction direction="left-to-right" evidence="11">
        <dbReference type="Rhea" id="RHEA:29536"/>
    </physiologicalReaction>
</comment>
<protein>
    <recommendedName>
        <fullName evidence="12">Mannosyltransferase</fullName>
        <ecNumber evidence="12">2.4.1.-</ecNumber>
    </recommendedName>
</protein>
<evidence type="ECO:0000256" key="2">
    <source>
        <dbReference type="ARBA" id="ARBA00004922"/>
    </source>
</evidence>
<evidence type="ECO:0000256" key="6">
    <source>
        <dbReference type="ARBA" id="ARBA00022692"/>
    </source>
</evidence>
<reference evidence="13" key="2">
    <citation type="submission" date="2020-05" db="UniProtKB">
        <authorList>
            <consortium name="EnsemblMetazoa"/>
        </authorList>
    </citation>
    <scope>IDENTIFICATION</scope>
    <source>
        <strain evidence="13">IAEA</strain>
    </source>
</reference>
<keyword evidence="8 12" id="KW-1133">Transmembrane helix</keyword>
<feature type="transmembrane region" description="Helical" evidence="12">
    <location>
        <begin position="277"/>
        <end position="295"/>
    </location>
</feature>
<feature type="transmembrane region" description="Helical" evidence="12">
    <location>
        <begin position="85"/>
        <end position="102"/>
    </location>
</feature>
<dbReference type="PANTHER" id="PTHR22760">
    <property type="entry name" value="GLYCOSYLTRANSFERASE"/>
    <property type="match status" value="1"/>
</dbReference>
<dbReference type="STRING" id="37001.A0A1A9WC12"/>
<evidence type="ECO:0000256" key="8">
    <source>
        <dbReference type="ARBA" id="ARBA00022989"/>
    </source>
</evidence>
<evidence type="ECO:0000256" key="1">
    <source>
        <dbReference type="ARBA" id="ARBA00004477"/>
    </source>
</evidence>
<dbReference type="EnsemblMetazoa" id="GBRI013995-RA">
    <property type="protein sequence ID" value="GBRI013995-PA"/>
    <property type="gene ID" value="GBRI013995"/>
</dbReference>
<comment type="similarity">
    <text evidence="3 12">Belongs to the glycosyltransferase 22 family.</text>
</comment>